<dbReference type="OrthoDB" id="899381at2759"/>
<protein>
    <submittedName>
        <fullName evidence="4">(wild Malaysian banana) hypothetical protein</fullName>
    </submittedName>
</protein>
<accession>A0A804L461</accession>
<reference evidence="4" key="1">
    <citation type="submission" date="2021-03" db="EMBL/GenBank/DDBJ databases">
        <authorList>
            <consortium name="Genoscope - CEA"/>
            <person name="William W."/>
        </authorList>
    </citation>
    <scope>NUCLEOTIDE SEQUENCE</scope>
    <source>
        <strain evidence="4">Doubled-haploid Pahang</strain>
    </source>
</reference>
<dbReference type="OMA" id="APKILNQ"/>
<dbReference type="EnsemblPlants" id="Ma11_t04460.1">
    <property type="protein sequence ID" value="Ma11_p04460.1"/>
    <property type="gene ID" value="Ma11_g04460"/>
</dbReference>
<evidence type="ECO:0000313" key="4">
    <source>
        <dbReference type="EMBL" id="CAG1863538.1"/>
    </source>
</evidence>
<dbReference type="KEGG" id="mus:103970405"/>
<evidence type="ECO:0000313" key="6">
    <source>
        <dbReference type="Proteomes" id="UP000012960"/>
    </source>
</evidence>
<dbReference type="Proteomes" id="UP000012960">
    <property type="component" value="Unplaced"/>
</dbReference>
<sequence>MRCAMRLGWPARVLLSRFLSTSPPKLKNLRYYYRARALAEAQRFLTDYLHCTRSLPFSHAESIAYNSPFTLSDLVSQFRFPPDAVAADVKVALHRFLSYRPINEFEFFFESIGLPPSSSPAGASYRGIFLSDEPRLLASVSALVHFGFPWTKLGLLYREEPSIFSSGPDCLIARLRALEARGFRRVCVIGICLAFPSALSADAEPGGEIDLLFRDLRTVFVDFRLAGCVTENDVDVFLQVSRRIRLFYDLGSRKGTMGELMGRNGEIFITVDEAVIAEKFKYLTKLGMEEEKVGPFILGCPDLLGFDLENPSVAMPEYLNHVGLDKNEVTSLSQRYPHVMGKNKLGNLPGMMRAMDLHSWFLSRILDGNYHYLSSSFVSAAPHDTAIESGFLQGLDRVKCLKKEKSVNNKLEFLLGIGFGENKITVRTLSLINTSRVQLQVRFDHLLETGIEYSMLCRMISGTPKLLNQRKEMLHEKLEQMINDISSLH</sequence>
<keyword evidence="3" id="KW-0809">Transit peptide</keyword>
<organism evidence="5 6">
    <name type="scientific">Musa acuminata subsp. malaccensis</name>
    <name type="common">Wild banana</name>
    <name type="synonym">Musa malaccensis</name>
    <dbReference type="NCBI Taxonomy" id="214687"/>
    <lineage>
        <taxon>Eukaryota</taxon>
        <taxon>Viridiplantae</taxon>
        <taxon>Streptophyta</taxon>
        <taxon>Embryophyta</taxon>
        <taxon>Tracheophyta</taxon>
        <taxon>Spermatophyta</taxon>
        <taxon>Magnoliopsida</taxon>
        <taxon>Liliopsida</taxon>
        <taxon>Zingiberales</taxon>
        <taxon>Musaceae</taxon>
        <taxon>Musa</taxon>
    </lineage>
</organism>
<evidence type="ECO:0000256" key="2">
    <source>
        <dbReference type="ARBA" id="ARBA00022472"/>
    </source>
</evidence>
<dbReference type="PANTHER" id="PTHR13068:SF113">
    <property type="entry name" value="TRANSCRIPTION TERMINATION FACTOR MTEF18, MITOCHONDRIAL"/>
    <property type="match status" value="1"/>
</dbReference>
<gene>
    <name evidence="4" type="ORF">GSMUA_20900.1</name>
</gene>
<dbReference type="EMBL" id="HG996475">
    <property type="protein sequence ID" value="CAG1863538.1"/>
    <property type="molecule type" value="Genomic_DNA"/>
</dbReference>
<proteinExistence type="inferred from homology"/>
<reference evidence="5" key="2">
    <citation type="submission" date="2021-05" db="UniProtKB">
        <authorList>
            <consortium name="EnsemblPlants"/>
        </authorList>
    </citation>
    <scope>IDENTIFICATION</scope>
    <source>
        <strain evidence="5">subsp. malaccensis</strain>
    </source>
</reference>
<keyword evidence="6" id="KW-1185">Reference proteome</keyword>
<dbReference type="GO" id="GO:0009658">
    <property type="term" value="P:chloroplast organization"/>
    <property type="evidence" value="ECO:0000318"/>
    <property type="project" value="GO_Central"/>
</dbReference>
<evidence type="ECO:0000256" key="1">
    <source>
        <dbReference type="ARBA" id="ARBA00007692"/>
    </source>
</evidence>
<keyword evidence="2" id="KW-0806">Transcription termination</keyword>
<dbReference type="GO" id="GO:0003676">
    <property type="term" value="F:nucleic acid binding"/>
    <property type="evidence" value="ECO:0007669"/>
    <property type="project" value="InterPro"/>
</dbReference>
<dbReference type="FunCoup" id="A0A804L461">
    <property type="interactions" value="3027"/>
</dbReference>
<dbReference type="InterPro" id="IPR038538">
    <property type="entry name" value="MTERF_sf"/>
</dbReference>
<keyword evidence="2" id="KW-0805">Transcription regulation</keyword>
<name>A0A804L461_MUSAM</name>
<evidence type="ECO:0000313" key="5">
    <source>
        <dbReference type="EnsemblPlants" id="Ma11_p04460.1"/>
    </source>
</evidence>
<dbReference type="PANTHER" id="PTHR13068">
    <property type="entry name" value="CGI-12 PROTEIN-RELATED"/>
    <property type="match status" value="1"/>
</dbReference>
<evidence type="ECO:0000256" key="3">
    <source>
        <dbReference type="ARBA" id="ARBA00022946"/>
    </source>
</evidence>
<keyword evidence="2" id="KW-0804">Transcription</keyword>
<dbReference type="Gramene" id="Ma11_t04460.1">
    <property type="protein sequence ID" value="Ma11_p04460.1"/>
    <property type="gene ID" value="Ma11_g04460"/>
</dbReference>
<dbReference type="GO" id="GO:0009507">
    <property type="term" value="C:chloroplast"/>
    <property type="evidence" value="ECO:0000318"/>
    <property type="project" value="GO_Central"/>
</dbReference>
<dbReference type="Gene3D" id="1.25.70.10">
    <property type="entry name" value="Transcription termination factor 3, mitochondrial"/>
    <property type="match status" value="2"/>
</dbReference>
<dbReference type="InterPro" id="IPR003690">
    <property type="entry name" value="MTERF"/>
</dbReference>
<dbReference type="GO" id="GO:0006353">
    <property type="term" value="P:DNA-templated transcription termination"/>
    <property type="evidence" value="ECO:0007669"/>
    <property type="project" value="UniProtKB-KW"/>
</dbReference>
<dbReference type="AlphaFoldDB" id="A0A804L461"/>
<dbReference type="Pfam" id="PF02536">
    <property type="entry name" value="mTERF"/>
    <property type="match status" value="1"/>
</dbReference>
<comment type="similarity">
    <text evidence="1">Belongs to the mTERF family.</text>
</comment>